<organism evidence="2 3">
    <name type="scientific">Balaenoptera physalus</name>
    <name type="common">Fin whale</name>
    <name type="synonym">Balaena physalus</name>
    <dbReference type="NCBI Taxonomy" id="9770"/>
    <lineage>
        <taxon>Eukaryota</taxon>
        <taxon>Metazoa</taxon>
        <taxon>Chordata</taxon>
        <taxon>Craniata</taxon>
        <taxon>Vertebrata</taxon>
        <taxon>Euteleostomi</taxon>
        <taxon>Mammalia</taxon>
        <taxon>Eutheria</taxon>
        <taxon>Laurasiatheria</taxon>
        <taxon>Artiodactyla</taxon>
        <taxon>Whippomorpha</taxon>
        <taxon>Cetacea</taxon>
        <taxon>Mysticeti</taxon>
        <taxon>Balaenopteridae</taxon>
        <taxon>Balaenoptera</taxon>
    </lineage>
</organism>
<dbReference type="GO" id="GO:0061001">
    <property type="term" value="P:regulation of dendritic spine morphogenesis"/>
    <property type="evidence" value="ECO:0007669"/>
    <property type="project" value="TreeGrafter"/>
</dbReference>
<dbReference type="GO" id="GO:0005737">
    <property type="term" value="C:cytoplasm"/>
    <property type="evidence" value="ECO:0007669"/>
    <property type="project" value="TreeGrafter"/>
</dbReference>
<feature type="region of interest" description="Disordered" evidence="1">
    <location>
        <begin position="630"/>
        <end position="682"/>
    </location>
</feature>
<dbReference type="EMBL" id="SGJD01001725">
    <property type="protein sequence ID" value="KAB0398625.1"/>
    <property type="molecule type" value="Genomic_DNA"/>
</dbReference>
<sequence>AAPQGSPGRRRGGDSRPDSEGGVSFAGVLFLQFGEETRRVHITHEVSSLDTLHALIAHMFPQKLTMGMLKDIQDRSIIKIYRKEPLYAAFPGSHLTNGDLRRMEAMEKQIASLTGLVQSALLRGSEPETPSEKIEGSNGAATPSAPCGSGSRSSGATPVSGPPPPSASSTPAGQPTAINRLQMQLHLRGLQNSTNDLRSQLQQLRKLQGAGLGPEGLKGSFCGCSDLEKSVEKIQRDVSHNHRLVPGPELEEKALVLKQLGETLTELKAHFPGLQSKMRVVLRVEVEAVKFLKEEPQRLDGLLKRCRGVTDTLAQIRRQVDEGAWPPPSNLLNQSPKKVTAETDFNKSLDFEMPPPSPPLKLHEMSGPTEGAPPTPKAGNPTKGLDTPGKRSVDKAVSVEAAERDWEEKRAALTQYSAKDINRLLEETQAELLKAIPDLDCGSKAHPGPAPTPDHKPPKMPHGQKATPRTEPSGRRGSEVVVTSKKDSAFIKKAESEELEVQKPQVKLRRAVSEVARPASTPPIMASAIKDEDDEDRIIAELEAAAGPRPFCVPRIILTECAPKPPSPPEARLEDPGLRTTPTPRPRTLAGSGRGWGNPRAPPGLMAEVSQPRNGSMLEKEGAALKRLETGSCSPEKEGAGVPCSRAPAPDRTQEPSAAETYPEETLKDCGHDAQPCSGESRGQHAAGLGCTGREHFRAGLVPGVVQGGWTCPSLGRLRPHPPIQRKMWAWGCQSYFRAHCAWGACVIPPPILTLFLFLQSGGGSVPPMKVVTPGTSRLKAAQGQAGSPDKGKHGKQRADAVCWPSLASILVTTFLPAAQRGPPCQDCPHRSLKPSSPSSLQSQRSGSGSQPDGSFLRRPLTQDQRGLSPQPLQDKTLLRLVAPGVVNGEGEKGEKYFGPPVYLEF</sequence>
<feature type="compositionally biased region" description="Low complexity" evidence="1">
    <location>
        <begin position="579"/>
        <end position="588"/>
    </location>
</feature>
<dbReference type="GO" id="GO:0015629">
    <property type="term" value="C:actin cytoskeleton"/>
    <property type="evidence" value="ECO:0007669"/>
    <property type="project" value="TreeGrafter"/>
</dbReference>
<feature type="region of interest" description="Disordered" evidence="1">
    <location>
        <begin position="1"/>
        <end position="21"/>
    </location>
</feature>
<dbReference type="PANTHER" id="PTHR22741:SF5">
    <property type="entry name" value="SRC KINASE SIGNALING INHIBITOR 1"/>
    <property type="match status" value="1"/>
</dbReference>
<feature type="compositionally biased region" description="Low complexity" evidence="1">
    <location>
        <begin position="834"/>
        <end position="855"/>
    </location>
</feature>
<feature type="region of interest" description="Disordered" evidence="1">
    <location>
        <begin position="561"/>
        <end position="615"/>
    </location>
</feature>
<evidence type="ECO:0000313" key="2">
    <source>
        <dbReference type="EMBL" id="KAB0398625.1"/>
    </source>
</evidence>
<reference evidence="2 3" key="1">
    <citation type="journal article" date="2019" name="PLoS ONE">
        <title>Genomic analyses reveal an absence of contemporary introgressive admixture between fin whales and blue whales, despite known hybrids.</title>
        <authorList>
            <person name="Westbury M.V."/>
            <person name="Petersen B."/>
            <person name="Lorenzen E.D."/>
        </authorList>
    </citation>
    <scope>NUCLEOTIDE SEQUENCE [LARGE SCALE GENOMIC DNA]</scope>
    <source>
        <strain evidence="2">FinWhale-01</strain>
    </source>
</reference>
<dbReference type="AlphaFoldDB" id="A0A643CFP7"/>
<feature type="region of interest" description="Disordered" evidence="1">
    <location>
        <begin position="123"/>
        <end position="174"/>
    </location>
</feature>
<feature type="compositionally biased region" description="Basic and acidic residues" evidence="1">
    <location>
        <begin position="472"/>
        <end position="483"/>
    </location>
</feature>
<evidence type="ECO:0008006" key="4">
    <source>
        <dbReference type="Google" id="ProtNLM"/>
    </source>
</evidence>
<feature type="non-terminal residue" evidence="2">
    <location>
        <position position="1"/>
    </location>
</feature>
<dbReference type="GO" id="GO:0014069">
    <property type="term" value="C:postsynaptic density"/>
    <property type="evidence" value="ECO:0007669"/>
    <property type="project" value="TreeGrafter"/>
</dbReference>
<dbReference type="OrthoDB" id="6022652at2759"/>
<feature type="region of interest" description="Disordered" evidence="1">
    <location>
        <begin position="776"/>
        <end position="798"/>
    </location>
</feature>
<keyword evidence="3" id="KW-1185">Reference proteome</keyword>
<feature type="region of interest" description="Disordered" evidence="1">
    <location>
        <begin position="351"/>
        <end position="400"/>
    </location>
</feature>
<feature type="compositionally biased region" description="Basic and acidic residues" evidence="1">
    <location>
        <begin position="630"/>
        <end position="639"/>
    </location>
</feature>
<feature type="region of interest" description="Disordered" evidence="1">
    <location>
        <begin position="823"/>
        <end position="877"/>
    </location>
</feature>
<dbReference type="Proteomes" id="UP000437017">
    <property type="component" value="Unassembled WGS sequence"/>
</dbReference>
<evidence type="ECO:0000256" key="1">
    <source>
        <dbReference type="SAM" id="MobiDB-lite"/>
    </source>
</evidence>
<gene>
    <name evidence="2" type="ORF">E2I00_013871</name>
</gene>
<feature type="region of interest" description="Disordered" evidence="1">
    <location>
        <begin position="439"/>
        <end position="483"/>
    </location>
</feature>
<proteinExistence type="predicted"/>
<comment type="caution">
    <text evidence="2">The sequence shown here is derived from an EMBL/GenBank/DDBJ whole genome shotgun (WGS) entry which is preliminary data.</text>
</comment>
<name>A0A643CFP7_BALPH</name>
<feature type="region of interest" description="Disordered" evidence="1">
    <location>
        <begin position="322"/>
        <end position="341"/>
    </location>
</feature>
<dbReference type="InterPro" id="IPR051825">
    <property type="entry name" value="SRCIN1"/>
</dbReference>
<protein>
    <recommendedName>
        <fullName evidence="4">Actin interacting protein 3-like C-terminal domain-containing protein</fullName>
    </recommendedName>
</protein>
<dbReference type="PANTHER" id="PTHR22741">
    <property type="entry name" value="P140CAP/SNIP-RELATED"/>
    <property type="match status" value="1"/>
</dbReference>
<accession>A0A643CFP7</accession>
<evidence type="ECO:0000313" key="3">
    <source>
        <dbReference type="Proteomes" id="UP000437017"/>
    </source>
</evidence>
<dbReference type="Gene3D" id="1.20.58.1540">
    <property type="entry name" value="Actin interacting protein 3, C-terminal domain"/>
    <property type="match status" value="1"/>
</dbReference>
<feature type="compositionally biased region" description="Polar residues" evidence="1">
    <location>
        <begin position="862"/>
        <end position="874"/>
    </location>
</feature>